<protein>
    <submittedName>
        <fullName evidence="1">Uncharacterized protein</fullName>
    </submittedName>
</protein>
<accession>A0A9E2SCP8</accession>
<proteinExistence type="predicted"/>
<evidence type="ECO:0000313" key="1">
    <source>
        <dbReference type="EMBL" id="MBV4357475.1"/>
    </source>
</evidence>
<comment type="caution">
    <text evidence="1">The sequence shown here is derived from an EMBL/GenBank/DDBJ whole genome shotgun (WGS) entry which is preliminary data.</text>
</comment>
<dbReference type="RefSeq" id="WP_217791120.1">
    <property type="nucleotide sequence ID" value="NZ_JAHSPG010000006.1"/>
</dbReference>
<sequence length="158" mass="18468">MFFNGRLFITYPLHKLSGVYITDQRPPYNAAGAFILCRIIDYDSYGRAIKITSLKPTYVQDIVYDANGNSNMYEAYDNGINLMRTNKVWMFVNMNFNTNNFTKGYFANAYTYNSYMLPTAIDVTPESSMDLEQFWGVSFVFHRMTIEYDCKGSPKYYY</sequence>
<gene>
    <name evidence="1" type="ORF">KTO63_09980</name>
</gene>
<dbReference type="Proteomes" id="UP000812270">
    <property type="component" value="Unassembled WGS sequence"/>
</dbReference>
<evidence type="ECO:0000313" key="2">
    <source>
        <dbReference type="Proteomes" id="UP000812270"/>
    </source>
</evidence>
<dbReference type="AlphaFoldDB" id="A0A9E2SCP8"/>
<keyword evidence="2" id="KW-1185">Reference proteome</keyword>
<organism evidence="1 2">
    <name type="scientific">Pinibacter aurantiacus</name>
    <dbReference type="NCBI Taxonomy" id="2851599"/>
    <lineage>
        <taxon>Bacteria</taxon>
        <taxon>Pseudomonadati</taxon>
        <taxon>Bacteroidota</taxon>
        <taxon>Chitinophagia</taxon>
        <taxon>Chitinophagales</taxon>
        <taxon>Chitinophagaceae</taxon>
        <taxon>Pinibacter</taxon>
    </lineage>
</organism>
<reference evidence="1" key="1">
    <citation type="submission" date="2021-06" db="EMBL/GenBank/DDBJ databases">
        <authorList>
            <person name="Huq M.A."/>
        </authorList>
    </citation>
    <scope>NUCLEOTIDE SEQUENCE</scope>
    <source>
        <strain evidence="1">MAH-26</strain>
    </source>
</reference>
<dbReference type="EMBL" id="JAHSPG010000006">
    <property type="protein sequence ID" value="MBV4357475.1"/>
    <property type="molecule type" value="Genomic_DNA"/>
</dbReference>
<name>A0A9E2SCP8_9BACT</name>